<evidence type="ECO:0000313" key="3">
    <source>
        <dbReference type="EMBL" id="BAM91650.1"/>
    </source>
</evidence>
<dbReference type="HOGENOM" id="CLU_2551634_0_0_5"/>
<dbReference type="STRING" id="1245469.S58_56730"/>
<dbReference type="Gene3D" id="3.40.50.300">
    <property type="entry name" value="P-loop containing nucleotide triphosphate hydrolases"/>
    <property type="match status" value="1"/>
</dbReference>
<dbReference type="SUPFAM" id="SSF52540">
    <property type="entry name" value="P-loop containing nucleoside triphosphate hydrolases"/>
    <property type="match status" value="1"/>
</dbReference>
<evidence type="ECO:0000256" key="1">
    <source>
        <dbReference type="SAM" id="MobiDB-lite"/>
    </source>
</evidence>
<dbReference type="eggNOG" id="COG0523">
    <property type="taxonomic scope" value="Bacteria"/>
</dbReference>
<evidence type="ECO:0000313" key="4">
    <source>
        <dbReference type="Proteomes" id="UP000011841"/>
    </source>
</evidence>
<sequence>MRKLLVTVLSGFPGAGKTTLLNRILHNGSGLKVVYGVVASRRSGLTINQQSARDGRPCRARRGSGTAAPAMARPSQDGLAIF</sequence>
<dbReference type="Pfam" id="PF02492">
    <property type="entry name" value="cobW"/>
    <property type="match status" value="1"/>
</dbReference>
<feature type="region of interest" description="Disordered" evidence="1">
    <location>
        <begin position="49"/>
        <end position="82"/>
    </location>
</feature>
<accession>M4ZYX8</accession>
<dbReference type="GeneID" id="301821297"/>
<dbReference type="KEGG" id="aol:S58_56730"/>
<keyword evidence="4" id="KW-1185">Reference proteome</keyword>
<dbReference type="InterPro" id="IPR027417">
    <property type="entry name" value="P-loop_NTPase"/>
</dbReference>
<dbReference type="InterPro" id="IPR003495">
    <property type="entry name" value="CobW/HypB/UreG_nucleotide-bd"/>
</dbReference>
<dbReference type="EMBL" id="AP012603">
    <property type="protein sequence ID" value="BAM91650.1"/>
    <property type="molecule type" value="Genomic_DNA"/>
</dbReference>
<organism evidence="3 4">
    <name type="scientific">Bradyrhizobium oligotrophicum S58</name>
    <dbReference type="NCBI Taxonomy" id="1245469"/>
    <lineage>
        <taxon>Bacteria</taxon>
        <taxon>Pseudomonadati</taxon>
        <taxon>Pseudomonadota</taxon>
        <taxon>Alphaproteobacteria</taxon>
        <taxon>Hyphomicrobiales</taxon>
        <taxon>Nitrobacteraceae</taxon>
        <taxon>Bradyrhizobium</taxon>
    </lineage>
</organism>
<name>M4ZYX8_9BRAD</name>
<dbReference type="RefSeq" id="WP_015668736.1">
    <property type="nucleotide sequence ID" value="NC_020453.1"/>
</dbReference>
<dbReference type="AlphaFoldDB" id="M4ZYX8"/>
<reference evidence="3 4" key="1">
    <citation type="journal article" date="2013" name="Appl. Environ. Microbiol.">
        <title>Genome analysis suggests that the soil oligotrophic bacterium Agromonas oligotrophica (Bradyrhizobium oligotrophicum) is a nitrogen-fixing symbiont of Aeschynomene indica.</title>
        <authorList>
            <person name="Okubo T."/>
            <person name="Fukushima S."/>
            <person name="Itakura M."/>
            <person name="Oshima K."/>
            <person name="Longtonglang A."/>
            <person name="Teaumroong N."/>
            <person name="Mitsui H."/>
            <person name="Hattori M."/>
            <person name="Hattori R."/>
            <person name="Hattori T."/>
            <person name="Minamisawa K."/>
        </authorList>
    </citation>
    <scope>NUCLEOTIDE SEQUENCE [LARGE SCALE GENOMIC DNA]</scope>
    <source>
        <strain evidence="3 4">S58</strain>
    </source>
</reference>
<proteinExistence type="predicted"/>
<evidence type="ECO:0000259" key="2">
    <source>
        <dbReference type="Pfam" id="PF02492"/>
    </source>
</evidence>
<gene>
    <name evidence="3" type="ORF">S58_56730</name>
</gene>
<protein>
    <submittedName>
        <fullName evidence="3">Putative GTPase, G3E family</fullName>
    </submittedName>
</protein>
<feature type="domain" description="CobW/HypB/UreG nucleotide-binding" evidence="2">
    <location>
        <begin position="6"/>
        <end position="33"/>
    </location>
</feature>
<dbReference type="Proteomes" id="UP000011841">
    <property type="component" value="Chromosome"/>
</dbReference>